<evidence type="ECO:0000256" key="10">
    <source>
        <dbReference type="ARBA" id="ARBA00022679"/>
    </source>
</evidence>
<evidence type="ECO:0000256" key="11">
    <source>
        <dbReference type="ARBA" id="ARBA00022692"/>
    </source>
</evidence>
<evidence type="ECO:0000256" key="19">
    <source>
        <dbReference type="SAM" id="MobiDB-lite"/>
    </source>
</evidence>
<dbReference type="SUPFAM" id="SSF48576">
    <property type="entry name" value="Terpenoid synthases"/>
    <property type="match status" value="2"/>
</dbReference>
<dbReference type="HOGENOM" id="CLU_012965_0_0_1"/>
<keyword evidence="22" id="KW-1185">Reference proteome</keyword>
<dbReference type="UniPathway" id="UPA00799">
    <property type="reaction ID" value="UER00773"/>
</dbReference>
<comment type="pathway">
    <text evidence="4">Carotenoid biosynthesis; phytoene biosynthesis; all-trans-phytoene from geranylgeranyl diphosphate: step 1/1.</text>
</comment>
<organism evidence="21 22">
    <name type="scientific">Pseudozyma antarctica</name>
    <name type="common">Yeast</name>
    <name type="synonym">Candida antarctica</name>
    <dbReference type="NCBI Taxonomy" id="84753"/>
    <lineage>
        <taxon>Eukaryota</taxon>
        <taxon>Fungi</taxon>
        <taxon>Dikarya</taxon>
        <taxon>Basidiomycota</taxon>
        <taxon>Ustilaginomycotina</taxon>
        <taxon>Ustilaginomycetes</taxon>
        <taxon>Ustilaginales</taxon>
        <taxon>Ustilaginaceae</taxon>
        <taxon>Moesziomyces</taxon>
    </lineage>
</organism>
<evidence type="ECO:0000256" key="15">
    <source>
        <dbReference type="ARBA" id="ARBA00023235"/>
    </source>
</evidence>
<evidence type="ECO:0000256" key="3">
    <source>
        <dbReference type="ARBA" id="ARBA00005089"/>
    </source>
</evidence>
<evidence type="ECO:0000256" key="20">
    <source>
        <dbReference type="SAM" id="Phobius"/>
    </source>
</evidence>
<dbReference type="EC" id="2.5.1.32" evidence="8"/>
<evidence type="ECO:0000256" key="7">
    <source>
        <dbReference type="ARBA" id="ARBA00012242"/>
    </source>
</evidence>
<dbReference type="InterPro" id="IPR019845">
    <property type="entry name" value="Squalene/phytoene_synthase_CS"/>
</dbReference>
<evidence type="ECO:0000256" key="5">
    <source>
        <dbReference type="ARBA" id="ARBA00008247"/>
    </source>
</evidence>
<dbReference type="GO" id="GO:0016117">
    <property type="term" value="P:carotenoid biosynthetic process"/>
    <property type="evidence" value="ECO:0007669"/>
    <property type="project" value="UniProtKB-KW"/>
</dbReference>
<evidence type="ECO:0000256" key="12">
    <source>
        <dbReference type="ARBA" id="ARBA00022746"/>
    </source>
</evidence>
<comment type="catalytic activity">
    <reaction evidence="18">
        <text>all-trans-lycopene = gamma-carotene</text>
        <dbReference type="Rhea" id="RHEA:32219"/>
        <dbReference type="ChEBI" id="CHEBI:15948"/>
        <dbReference type="ChEBI" id="CHEBI:27740"/>
        <dbReference type="EC" id="5.5.1.19"/>
    </reaction>
</comment>
<evidence type="ECO:0000256" key="14">
    <source>
        <dbReference type="ARBA" id="ARBA00023136"/>
    </source>
</evidence>
<dbReference type="PROSITE" id="PS01044">
    <property type="entry name" value="SQUALEN_PHYTOEN_SYN_1"/>
    <property type="match status" value="1"/>
</dbReference>
<feature type="compositionally biased region" description="Low complexity" evidence="19">
    <location>
        <begin position="85"/>
        <end position="96"/>
    </location>
</feature>
<evidence type="ECO:0000256" key="16">
    <source>
        <dbReference type="ARBA" id="ARBA00023268"/>
    </source>
</evidence>
<dbReference type="GO" id="GO:0045436">
    <property type="term" value="F:lycopene beta cyclase activity"/>
    <property type="evidence" value="ECO:0007669"/>
    <property type="project" value="UniProtKB-ARBA"/>
</dbReference>
<evidence type="ECO:0000256" key="6">
    <source>
        <dbReference type="ARBA" id="ARBA00008406"/>
    </source>
</evidence>
<keyword evidence="14 20" id="KW-0472">Membrane</keyword>
<keyword evidence="11 20" id="KW-0812">Transmembrane</keyword>
<feature type="transmembrane region" description="Helical" evidence="20">
    <location>
        <begin position="407"/>
        <end position="426"/>
    </location>
</feature>
<dbReference type="SFLD" id="SFLDG01018">
    <property type="entry name" value="Squalene/Phytoene_Synthase_Lik"/>
    <property type="match status" value="1"/>
</dbReference>
<keyword evidence="12" id="KW-0125">Carotenoid biosynthesis</keyword>
<evidence type="ECO:0000256" key="13">
    <source>
        <dbReference type="ARBA" id="ARBA00022989"/>
    </source>
</evidence>
<dbReference type="Pfam" id="PF00494">
    <property type="entry name" value="SQS_PSY"/>
    <property type="match status" value="2"/>
</dbReference>
<evidence type="ECO:0000256" key="1">
    <source>
        <dbReference type="ARBA" id="ARBA00001805"/>
    </source>
</evidence>
<dbReference type="SFLD" id="SFLDS00005">
    <property type="entry name" value="Isoprenoid_Synthase_Type_I"/>
    <property type="match status" value="1"/>
</dbReference>
<feature type="compositionally biased region" description="Low complexity" evidence="19">
    <location>
        <begin position="145"/>
        <end position="170"/>
    </location>
</feature>
<evidence type="ECO:0000256" key="2">
    <source>
        <dbReference type="ARBA" id="ARBA00004141"/>
    </source>
</evidence>
<comment type="similarity">
    <text evidence="5">In the N-terminal section; belongs to the lycopene beta-cyclase family.</text>
</comment>
<dbReference type="InterPro" id="IPR002060">
    <property type="entry name" value="Squ/phyt_synthse"/>
</dbReference>
<dbReference type="Proteomes" id="UP000053758">
    <property type="component" value="Unassembled WGS sequence"/>
</dbReference>
<comment type="similarity">
    <text evidence="6">In the C-terminal section; belongs to the phytoene/squalene synthase family.</text>
</comment>
<dbReference type="GO" id="GO:0016765">
    <property type="term" value="F:transferase activity, transferring alkyl or aryl (other than methyl) groups"/>
    <property type="evidence" value="ECO:0007669"/>
    <property type="project" value="InterPro"/>
</dbReference>
<feature type="transmembrane region" description="Helical" evidence="20">
    <location>
        <begin position="299"/>
        <end position="318"/>
    </location>
</feature>
<dbReference type="PROSITE" id="PS01045">
    <property type="entry name" value="SQUALEN_PHYTOEN_SYN_2"/>
    <property type="match status" value="1"/>
</dbReference>
<dbReference type="InterPro" id="IPR008949">
    <property type="entry name" value="Isoprenoid_synthase_dom_sf"/>
</dbReference>
<evidence type="ECO:0000256" key="4">
    <source>
        <dbReference type="ARBA" id="ARBA00005172"/>
    </source>
</evidence>
<dbReference type="GeneID" id="26306803"/>
<comment type="catalytic activity">
    <reaction evidence="17">
        <text>gamma-carotene = all-trans-beta-carotene</text>
        <dbReference type="Rhea" id="RHEA:32239"/>
        <dbReference type="ChEBI" id="CHEBI:17579"/>
        <dbReference type="ChEBI" id="CHEBI:27740"/>
        <dbReference type="EC" id="5.5.1.19"/>
    </reaction>
</comment>
<feature type="region of interest" description="Disordered" evidence="19">
    <location>
        <begin position="79"/>
        <end position="184"/>
    </location>
</feature>
<dbReference type="GO" id="GO:0016020">
    <property type="term" value="C:membrane"/>
    <property type="evidence" value="ECO:0007669"/>
    <property type="project" value="UniProtKB-SubCell"/>
</dbReference>
<keyword evidence="10" id="KW-0808">Transferase</keyword>
<dbReference type="GO" id="GO:0016872">
    <property type="term" value="F:intramolecular lyase activity"/>
    <property type="evidence" value="ECO:0007669"/>
    <property type="project" value="InterPro"/>
</dbReference>
<dbReference type="RefSeq" id="XP_014653978.1">
    <property type="nucleotide sequence ID" value="XM_014798492.1"/>
</dbReference>
<keyword evidence="16" id="KW-0511">Multifunctional enzyme</keyword>
<feature type="transmembrane region" description="Helical" evidence="20">
    <location>
        <begin position="273"/>
        <end position="292"/>
    </location>
</feature>
<evidence type="ECO:0000256" key="17">
    <source>
        <dbReference type="ARBA" id="ARBA00029313"/>
    </source>
</evidence>
<name>A0A081CM70_PSEA2</name>
<accession>A0A081CM70</accession>
<comment type="catalytic activity">
    <reaction evidence="1">
        <text>2 (2E,6E,10E)-geranylgeranyl diphosphate = 15-cis-phytoene + 2 diphosphate</text>
        <dbReference type="Rhea" id="RHEA:34475"/>
        <dbReference type="ChEBI" id="CHEBI:27787"/>
        <dbReference type="ChEBI" id="CHEBI:33019"/>
        <dbReference type="ChEBI" id="CHEBI:58756"/>
        <dbReference type="EC" id="2.5.1.32"/>
    </reaction>
</comment>
<comment type="subcellular location">
    <subcellularLocation>
        <location evidence="2">Membrane</location>
        <topology evidence="2">Multi-pass membrane protein</topology>
    </subcellularLocation>
</comment>
<keyword evidence="15" id="KW-0413">Isomerase</keyword>
<dbReference type="EC" id="5.5.1.19" evidence="7"/>
<feature type="transmembrane region" description="Helical" evidence="20">
    <location>
        <begin position="342"/>
        <end position="360"/>
    </location>
</feature>
<dbReference type="NCBIfam" id="TIGR03462">
    <property type="entry name" value="CarR_dom_SF"/>
    <property type="match status" value="2"/>
</dbReference>
<evidence type="ECO:0000256" key="9">
    <source>
        <dbReference type="ARBA" id="ARBA00018909"/>
    </source>
</evidence>
<dbReference type="AlphaFoldDB" id="A0A081CM70"/>
<protein>
    <recommendedName>
        <fullName evidence="9">Bifunctional lycopene cyclase/phytoene synthase</fullName>
        <ecNumber evidence="8">2.5.1.32</ecNumber>
        <ecNumber evidence="7">5.5.1.19</ecNumber>
    </recommendedName>
</protein>
<dbReference type="EMBL" id="DF830088">
    <property type="protein sequence ID" value="GAK67766.1"/>
    <property type="molecule type" value="Genomic_DNA"/>
</dbReference>
<evidence type="ECO:0000313" key="22">
    <source>
        <dbReference type="Proteomes" id="UP000053758"/>
    </source>
</evidence>
<feature type="transmembrane region" description="Helical" evidence="20">
    <location>
        <begin position="438"/>
        <end position="455"/>
    </location>
</feature>
<dbReference type="PANTHER" id="PTHR31480">
    <property type="entry name" value="BIFUNCTIONAL LYCOPENE CYCLASE/PHYTOENE SYNTHASE"/>
    <property type="match status" value="1"/>
</dbReference>
<evidence type="ECO:0000256" key="18">
    <source>
        <dbReference type="ARBA" id="ARBA00029335"/>
    </source>
</evidence>
<evidence type="ECO:0000313" key="21">
    <source>
        <dbReference type="EMBL" id="GAK67766.1"/>
    </source>
</evidence>
<reference evidence="22" key="1">
    <citation type="journal article" date="2014" name="Genome Announc.">
        <title>Draft Genome Sequence of the Yeast Pseudozyma antarctica Type Strain JCM10317, a Producer of the Glycolipid Biosurfactants, Mannosylerythritol Lipids.</title>
        <authorList>
            <person name="Saika A."/>
            <person name="Koike H."/>
            <person name="Hori T."/>
            <person name="Fukuoka T."/>
            <person name="Sato S."/>
            <person name="Habe H."/>
            <person name="Kitamoto D."/>
            <person name="Morita T."/>
        </authorList>
    </citation>
    <scope>NUCLEOTIDE SEQUENCE [LARGE SCALE GENOMIC DNA]</scope>
    <source>
        <strain evidence="22">JCM 10317</strain>
    </source>
</reference>
<keyword evidence="13 20" id="KW-1133">Transmembrane helix</keyword>
<comment type="pathway">
    <text evidence="3">Carotenoid biosynthesis; beta-carotene biosynthesis.</text>
</comment>
<dbReference type="Gene3D" id="1.10.600.10">
    <property type="entry name" value="Farnesyl Diphosphate Synthase"/>
    <property type="match status" value="1"/>
</dbReference>
<feature type="transmembrane region" description="Helical" evidence="20">
    <location>
        <begin position="381"/>
        <end position="401"/>
    </location>
</feature>
<gene>
    <name evidence="21" type="ORF">PAN0_021c5995</name>
</gene>
<dbReference type="UniPathway" id="UPA00802"/>
<proteinExistence type="inferred from homology"/>
<dbReference type="InterPro" id="IPR017825">
    <property type="entry name" value="Lycopene_cyclase_dom"/>
</dbReference>
<evidence type="ECO:0000256" key="8">
    <source>
        <dbReference type="ARBA" id="ARBA00012396"/>
    </source>
</evidence>
<sequence length="967" mass="105844">MAAPKSCTVMPAFRPPFPFTPSAVGRQCLALVLLTGLRWRNETRPRPFRNPAARMGRTTLIPALVSGADHTTPVAALPKKRRNVRVSAKSRAASSSQHSGLTRIDMKCRRSQLRLASTARPPPSPPPSSHSRPATIVSASDAQKAPSACPSQASTATPAAGPSASSASFHRSSHHPVVDTKRRVPSRHAPFLSLRAPSIWVFLQPGAAPRPSGIRYGHAHIALCLARKLVARSSSRFLASVYNSSPLMTAMTTASQVNAQAPVCTLSYRHFHLLWTLPLCALLFLIASPFLTKLDRAKLILLPIIAFVWTTPWDNIIVKNRAWSYHRHCIWFAIGYVPIEEYFFFIIQSLISTLWCTLLTRWHLPNLYLASPADGRRRRSLATPTLVALIVPLLLGLRLAVPDTHSYYLGMISWWASLPLALLLWGSIDFIRNMPVRAGLLPFALSVLAPTAYLWCSDVYALRRGTWHINEATSLNIFPIPDLPVEEMLFFLVTNLILVSACYTFDRCVAICRQTAASDRPPLSPSYLPLATPSTYAELWNAFVRSDHRPHLTTALSACVEPRDLSASLRVLRAASKSFNAASLLLPWDLRTDLGCLYAFCRVADDLVDDEAESVEAKSQNLEVVRGIVDAIYAESDTNAKPPNSADQPAVPISDRMRLLLASVALAESVKEDVRAAAASIAPLTHYIPKRLWYEMLEGYSTDLRFEHADVHKRTRLITMDDLVEYSQCVAGVVGEMCTRVILGRCGLAVPLDLHVDRKIVLGGIPVGGRNEKSSSLAGGAPAAKLDLSNPADMHALLYEARRMGVSLQLVNIARDVVPDALELRRCYLPAELFDEADSGMQEALLHGRLNVPERSAAAAGKAAKAGKSKAEQAKEAQVAVEPGEVRKYALRLLAMSRRLYDQAYPALGQIPNRPARAGLKAACAVYAAIGTKIEAQTADDVASGRRARMSNRDRIVRAAAAVYFGV</sequence>